<evidence type="ECO:0000313" key="1">
    <source>
        <dbReference type="EMBL" id="KAF7576069.1"/>
    </source>
</evidence>
<dbReference type="Proteomes" id="UP000245464">
    <property type="component" value="Chromosome 1"/>
</dbReference>
<dbReference type="EMBL" id="NQIK02000001">
    <property type="protein sequence ID" value="KAF7576069.1"/>
    <property type="molecule type" value="Genomic_DNA"/>
</dbReference>
<comment type="caution">
    <text evidence="1">The sequence shown here is derived from an EMBL/GenBank/DDBJ whole genome shotgun (WGS) entry which is preliminary data.</text>
</comment>
<reference evidence="1 2" key="1">
    <citation type="journal article" date="2018" name="BMC Genomics">
        <title>Comparative genomics of the wheat fungal pathogen Pyrenophora tritici-repentis reveals chromosomal variations and genome plasticity.</title>
        <authorList>
            <person name="Moolhuijzen P."/>
            <person name="See P.T."/>
            <person name="Hane J.K."/>
            <person name="Shi G."/>
            <person name="Liu Z."/>
            <person name="Oliver R.P."/>
            <person name="Moffat C.S."/>
        </authorList>
    </citation>
    <scope>NUCLEOTIDE SEQUENCE [LARGE SCALE GENOMIC DNA]</scope>
    <source>
        <strain evidence="1">M4</strain>
    </source>
</reference>
<gene>
    <name evidence="1" type="ORF">PtrM4_003090</name>
</gene>
<evidence type="ECO:0000313" key="2">
    <source>
        <dbReference type="Proteomes" id="UP000245464"/>
    </source>
</evidence>
<dbReference type="AlphaFoldDB" id="A0A5M9LL19"/>
<protein>
    <submittedName>
        <fullName evidence="1">Uncharacterized protein</fullName>
    </submittedName>
</protein>
<sequence>MASKQFAHWNGFPFMTAPRTRYYSAQLQSAFFRLPREIRDAVYDYYLVLLYIKRQKRKVLVNVAGLLQHDDFVNIYTQYPSVKVWFNTPLRQSVVERVDKLANSESWVDDIARQAFSNALQHALLLAKSQNPTEFAKLACEVFGTRQCPIPVYDNLGSEINFFIEEALYGIFSWHPAPWSMPKDDEVKNLEALICRPEHTDDGLPIKDESDRCFRNIALHIKAAKERWFFSAASIAIDFLQRLPVERRHNMRKMVLYEDFKAVCRPECHARGLIPFCLENLELRIERHISLFGNLLPEGFYSRNTVRHDSAWLLSSVCFCVIIPWFEEALCLSIHGMPTGSFTLVLDGTTRESFEIWKLLKYAAATQEARMRQLQLTGASPPIRYLPPSYRDCWDLPISFADTIRDIVEGNSIIKFDGDVCDVWDSESFFFERKDWTNDKWYKDWVESVLHYGIGTTFFQRESRRYYIQPVALRTTYTVVRNKRRATRSPDLSG</sequence>
<dbReference type="GeneID" id="6340494"/>
<proteinExistence type="predicted"/>
<organism evidence="1 2">
    <name type="scientific">Pyrenophora tritici-repentis</name>
    <dbReference type="NCBI Taxonomy" id="45151"/>
    <lineage>
        <taxon>Eukaryota</taxon>
        <taxon>Fungi</taxon>
        <taxon>Dikarya</taxon>
        <taxon>Ascomycota</taxon>
        <taxon>Pezizomycotina</taxon>
        <taxon>Dothideomycetes</taxon>
        <taxon>Pleosporomycetidae</taxon>
        <taxon>Pleosporales</taxon>
        <taxon>Pleosporineae</taxon>
        <taxon>Pleosporaceae</taxon>
        <taxon>Pyrenophora</taxon>
    </lineage>
</organism>
<name>A0A5M9LL19_9PLEO</name>
<dbReference type="RefSeq" id="XP_065964868.1">
    <property type="nucleotide sequence ID" value="XM_066102666.1"/>
</dbReference>
<accession>A0A5M9LL19</accession>
<dbReference type="KEGG" id="ptrr:6340494"/>